<gene>
    <name evidence="2" type="ORF">GCM10008957_32570</name>
</gene>
<sequence>MLKQLLVMGALGSALLGSVVDAASPWNVYVPDALPPLVQDAYPSSAVKLMQAQQSGPLDPSRLRGLVETAATAWVGSAPHWFVRLTQDSSEGLAVSSNGLKVFAVRISGAQALAFELTLKTPLPPSRTFTAIPTADALWTRTLPVTQLGFSTAPCPEGIELGSLGITITMPANFPLPGGRKLVQDVQCQGLELHADGGTSKLAGRITVRAATWQQAWAVVAPSDMVKTLLPGAFTLINGTATILSRSSTLAALPNDVIAVQNGGHLQPLLFQKTLTPWQLLDGENRFYLHVAGPSWEFISVDTRSAVVTLIRSYPMPAP</sequence>
<reference evidence="2" key="2">
    <citation type="submission" date="2020-09" db="EMBL/GenBank/DDBJ databases">
        <authorList>
            <person name="Sun Q."/>
            <person name="Ohkuma M."/>
        </authorList>
    </citation>
    <scope>NUCLEOTIDE SEQUENCE</scope>
    <source>
        <strain evidence="2">JCM 31311</strain>
    </source>
</reference>
<organism evidence="2 3">
    <name type="scientific">Deinococcus ruber</name>
    <dbReference type="NCBI Taxonomy" id="1848197"/>
    <lineage>
        <taxon>Bacteria</taxon>
        <taxon>Thermotogati</taxon>
        <taxon>Deinococcota</taxon>
        <taxon>Deinococci</taxon>
        <taxon>Deinococcales</taxon>
        <taxon>Deinococcaceae</taxon>
        <taxon>Deinococcus</taxon>
    </lineage>
</organism>
<reference evidence="2" key="1">
    <citation type="journal article" date="2014" name="Int. J. Syst. Evol. Microbiol.">
        <title>Complete genome sequence of Corynebacterium casei LMG S-19264T (=DSM 44701T), isolated from a smear-ripened cheese.</title>
        <authorList>
            <consortium name="US DOE Joint Genome Institute (JGI-PGF)"/>
            <person name="Walter F."/>
            <person name="Albersmeier A."/>
            <person name="Kalinowski J."/>
            <person name="Ruckert C."/>
        </authorList>
    </citation>
    <scope>NUCLEOTIDE SEQUENCE</scope>
    <source>
        <strain evidence="2">JCM 31311</strain>
    </source>
</reference>
<dbReference type="RefSeq" id="WP_189091582.1">
    <property type="nucleotide sequence ID" value="NZ_BMQL01000020.1"/>
</dbReference>
<keyword evidence="3" id="KW-1185">Reference proteome</keyword>
<proteinExistence type="predicted"/>
<comment type="caution">
    <text evidence="2">The sequence shown here is derived from an EMBL/GenBank/DDBJ whole genome shotgun (WGS) entry which is preliminary data.</text>
</comment>
<evidence type="ECO:0000313" key="3">
    <source>
        <dbReference type="Proteomes" id="UP000603865"/>
    </source>
</evidence>
<dbReference type="EMBL" id="BMQL01000020">
    <property type="protein sequence ID" value="GGR17385.1"/>
    <property type="molecule type" value="Genomic_DNA"/>
</dbReference>
<keyword evidence="1" id="KW-0732">Signal</keyword>
<dbReference type="AlphaFoldDB" id="A0A918CDZ0"/>
<feature type="chain" id="PRO_5036955591" evidence="1">
    <location>
        <begin position="23"/>
        <end position="319"/>
    </location>
</feature>
<dbReference type="Proteomes" id="UP000603865">
    <property type="component" value="Unassembled WGS sequence"/>
</dbReference>
<feature type="signal peptide" evidence="1">
    <location>
        <begin position="1"/>
        <end position="22"/>
    </location>
</feature>
<protein>
    <submittedName>
        <fullName evidence="2">Uncharacterized protein</fullName>
    </submittedName>
</protein>
<evidence type="ECO:0000313" key="2">
    <source>
        <dbReference type="EMBL" id="GGR17385.1"/>
    </source>
</evidence>
<name>A0A918CDZ0_9DEIO</name>
<accession>A0A918CDZ0</accession>
<evidence type="ECO:0000256" key="1">
    <source>
        <dbReference type="SAM" id="SignalP"/>
    </source>
</evidence>